<name>A0A210P649_9LACO</name>
<comment type="caution">
    <text evidence="1">The sequence shown here is derived from an EMBL/GenBank/DDBJ whole genome shotgun (WGS) entry which is preliminary data.</text>
</comment>
<reference evidence="1 2" key="1">
    <citation type="submission" date="2017-03" db="EMBL/GenBank/DDBJ databases">
        <title>Genome sequence of Lactobacillus kimchii KACC 12383.</title>
        <authorList>
            <person name="Chun J."/>
        </authorList>
    </citation>
    <scope>NUCLEOTIDE SEQUENCE [LARGE SCALE GENOMIC DNA]</scope>
    <source>
        <strain evidence="1 2">KACC 12383</strain>
    </source>
</reference>
<dbReference type="Proteomes" id="UP000196649">
    <property type="component" value="Unassembled WGS sequence"/>
</dbReference>
<evidence type="ECO:0000313" key="2">
    <source>
        <dbReference type="Proteomes" id="UP000196649"/>
    </source>
</evidence>
<gene>
    <name evidence="1" type="ORF">LKACC12383_02571</name>
</gene>
<organism evidence="1 2">
    <name type="scientific">Companilactobacillus kimchii</name>
    <dbReference type="NCBI Taxonomy" id="2801452"/>
    <lineage>
        <taxon>Bacteria</taxon>
        <taxon>Bacillati</taxon>
        <taxon>Bacillota</taxon>
        <taxon>Bacilli</taxon>
        <taxon>Lactobacillales</taxon>
        <taxon>Lactobacillaceae</taxon>
        <taxon>Companilactobacillus</taxon>
    </lineage>
</organism>
<sequence length="60" mass="6827">MSALKKVISCGDEITLLNCGRYQSYELVSKYGTKLDLPDSYTVIVLKNNQVANDLLRRFQ</sequence>
<dbReference type="AlphaFoldDB" id="A0A210P649"/>
<evidence type="ECO:0000313" key="1">
    <source>
        <dbReference type="EMBL" id="OWF31957.1"/>
    </source>
</evidence>
<dbReference type="EMBL" id="MXAL01000016">
    <property type="protein sequence ID" value="OWF31957.1"/>
    <property type="molecule type" value="Genomic_DNA"/>
</dbReference>
<dbReference type="RefSeq" id="WP_054642068.1">
    <property type="nucleotide sequence ID" value="NZ_LNUB01000002.1"/>
</dbReference>
<proteinExistence type="predicted"/>
<accession>A0A210P649</accession>
<protein>
    <submittedName>
        <fullName evidence="1">Uncharacterized protein</fullName>
    </submittedName>
</protein>